<feature type="region of interest" description="Disordered" evidence="1">
    <location>
        <begin position="1"/>
        <end position="35"/>
    </location>
</feature>
<comment type="caution">
    <text evidence="3">The sequence shown here is derived from an EMBL/GenBank/DDBJ whole genome shotgun (WGS) entry which is preliminary data.</text>
</comment>
<evidence type="ECO:0000313" key="4">
    <source>
        <dbReference type="Proteomes" id="UP000664859"/>
    </source>
</evidence>
<feature type="transmembrane region" description="Helical" evidence="2">
    <location>
        <begin position="48"/>
        <end position="67"/>
    </location>
</feature>
<feature type="transmembrane region" description="Helical" evidence="2">
    <location>
        <begin position="79"/>
        <end position="97"/>
    </location>
</feature>
<dbReference type="EMBL" id="JAFCMP010000546">
    <property type="protein sequence ID" value="KAG5175747.1"/>
    <property type="molecule type" value="Genomic_DNA"/>
</dbReference>
<gene>
    <name evidence="3" type="ORF">JKP88DRAFT_283379</name>
</gene>
<organism evidence="3 4">
    <name type="scientific">Tribonema minus</name>
    <dbReference type="NCBI Taxonomy" id="303371"/>
    <lineage>
        <taxon>Eukaryota</taxon>
        <taxon>Sar</taxon>
        <taxon>Stramenopiles</taxon>
        <taxon>Ochrophyta</taxon>
        <taxon>PX clade</taxon>
        <taxon>Xanthophyceae</taxon>
        <taxon>Tribonematales</taxon>
        <taxon>Tribonemataceae</taxon>
        <taxon>Tribonema</taxon>
    </lineage>
</organism>
<evidence type="ECO:0000256" key="1">
    <source>
        <dbReference type="SAM" id="MobiDB-lite"/>
    </source>
</evidence>
<keyword evidence="4" id="KW-1185">Reference proteome</keyword>
<keyword evidence="2" id="KW-1133">Transmembrane helix</keyword>
<name>A0A835YKY5_9STRA</name>
<keyword evidence="2" id="KW-0812">Transmembrane</keyword>
<dbReference type="AlphaFoldDB" id="A0A835YKY5"/>
<sequence>MSPDDASQQQQQQQEDETSTQHAARQHNEEESGKRRIRTYYVGDATNYALVEGCIASTAVVGGFLWAEPRYAWARRMPFGYKAALGLGTGIATYLGFMSRSMPTVHAQGRADPHPTAVAATAADNTFVLTHRGQFPRWAGEHPTLAACAALAPCTAYAAYASYKYPGLPFAQRAARGGGFAKSPALMAVGTTMLGVVGIIAVWSAPKHQKPGKAIN</sequence>
<keyword evidence="2" id="KW-0472">Membrane</keyword>
<evidence type="ECO:0000256" key="2">
    <source>
        <dbReference type="SAM" id="Phobius"/>
    </source>
</evidence>
<reference evidence="3" key="1">
    <citation type="submission" date="2021-02" db="EMBL/GenBank/DDBJ databases">
        <title>First Annotated Genome of the Yellow-green Alga Tribonema minus.</title>
        <authorList>
            <person name="Mahan K.M."/>
        </authorList>
    </citation>
    <scope>NUCLEOTIDE SEQUENCE</scope>
    <source>
        <strain evidence="3">UTEX B ZZ1240</strain>
    </source>
</reference>
<feature type="transmembrane region" description="Helical" evidence="2">
    <location>
        <begin position="184"/>
        <end position="203"/>
    </location>
</feature>
<evidence type="ECO:0000313" key="3">
    <source>
        <dbReference type="EMBL" id="KAG5175747.1"/>
    </source>
</evidence>
<accession>A0A835YKY5</accession>
<protein>
    <submittedName>
        <fullName evidence="3">Uncharacterized protein</fullName>
    </submittedName>
</protein>
<dbReference type="Proteomes" id="UP000664859">
    <property type="component" value="Unassembled WGS sequence"/>
</dbReference>
<proteinExistence type="predicted"/>